<accession>E6PY82</accession>
<name>E6PY82_9ZZZZ</name>
<dbReference type="NCBIfam" id="TIGR03440">
    <property type="entry name" value="egtB_TIGR03440"/>
    <property type="match status" value="1"/>
</dbReference>
<reference evidence="6" key="1">
    <citation type="submission" date="2009-10" db="EMBL/GenBank/DDBJ databases">
        <title>Diversity of trophic interactions inside an arsenic-rich microbial ecosystem.</title>
        <authorList>
            <person name="Bertin P.N."/>
            <person name="Heinrich-Salmeron A."/>
            <person name="Pelletier E."/>
            <person name="Goulhen-Chollet F."/>
            <person name="Arsene-Ploetze F."/>
            <person name="Gallien S."/>
            <person name="Calteau A."/>
            <person name="Vallenet D."/>
            <person name="Casiot C."/>
            <person name="Chane-Woon-Ming B."/>
            <person name="Giloteaux L."/>
            <person name="Barakat M."/>
            <person name="Bonnefoy V."/>
            <person name="Bruneel O."/>
            <person name="Chandler M."/>
            <person name="Cleiss J."/>
            <person name="Duran R."/>
            <person name="Elbaz-Poulichet F."/>
            <person name="Fonknechten N."/>
            <person name="Lauga B."/>
            <person name="Mornico D."/>
            <person name="Ortet P."/>
            <person name="Schaeffer C."/>
            <person name="Siguier P."/>
            <person name="Alexander Thil Smith A."/>
            <person name="Van Dorsselaer A."/>
            <person name="Weissenbach J."/>
            <person name="Medigue C."/>
            <person name="Le Paslier D."/>
        </authorList>
    </citation>
    <scope>NUCLEOTIDE SEQUENCE</scope>
</reference>
<evidence type="ECO:0000256" key="1">
    <source>
        <dbReference type="ARBA" id="ARBA00023002"/>
    </source>
</evidence>
<dbReference type="InterPro" id="IPR024775">
    <property type="entry name" value="DinB-like"/>
</dbReference>
<evidence type="ECO:0000313" key="6">
    <source>
        <dbReference type="EMBL" id="CBH99891.1"/>
    </source>
</evidence>
<keyword evidence="1" id="KW-0560">Oxidoreductase</keyword>
<dbReference type="GO" id="GO:0052699">
    <property type="term" value="P:ergothioneine biosynthetic process"/>
    <property type="evidence" value="ECO:0007669"/>
    <property type="project" value="InterPro"/>
</dbReference>
<dbReference type="Gene3D" id="3.90.1580.10">
    <property type="entry name" value="paralog of FGE (formylglycine-generating enzyme)"/>
    <property type="match status" value="2"/>
</dbReference>
<organism evidence="6">
    <name type="scientific">mine drainage metagenome</name>
    <dbReference type="NCBI Taxonomy" id="410659"/>
    <lineage>
        <taxon>unclassified sequences</taxon>
        <taxon>metagenomes</taxon>
        <taxon>ecological metagenomes</taxon>
    </lineage>
</organism>
<feature type="domain" description="Sulfatase-modifying factor enzyme-like" evidence="4">
    <location>
        <begin position="183"/>
        <end position="316"/>
    </location>
</feature>
<gene>
    <name evidence="6" type="ORF">CARN3_0855</name>
</gene>
<comment type="caution">
    <text evidence="6">The sequence shown here is derived from an EMBL/GenBank/DDBJ whole genome shotgun (WGS) entry which is preliminary data.</text>
</comment>
<dbReference type="SUPFAM" id="SSF56436">
    <property type="entry name" value="C-type lectin-like"/>
    <property type="match status" value="1"/>
</dbReference>
<dbReference type="PANTHER" id="PTHR23150:SF36">
    <property type="entry name" value="HERCYNINE OXYGENASE"/>
    <property type="match status" value="1"/>
</dbReference>
<dbReference type="InterPro" id="IPR034660">
    <property type="entry name" value="DinB/YfiT-like"/>
</dbReference>
<proteinExistence type="predicted"/>
<evidence type="ECO:0000259" key="4">
    <source>
        <dbReference type="Pfam" id="PF03781"/>
    </source>
</evidence>
<dbReference type="AlphaFoldDB" id="E6PY82"/>
<evidence type="ECO:0008006" key="7">
    <source>
        <dbReference type="Google" id="ProtNLM"/>
    </source>
</evidence>
<dbReference type="InterPro" id="IPR042095">
    <property type="entry name" value="SUMF_sf"/>
</dbReference>
<feature type="domain" description="DinB-like" evidence="5">
    <location>
        <begin position="17"/>
        <end position="148"/>
    </location>
</feature>
<dbReference type="InterPro" id="IPR016187">
    <property type="entry name" value="CTDL_fold"/>
</dbReference>
<dbReference type="InterPro" id="IPR051043">
    <property type="entry name" value="Sulfatase_Mod_Factor_Kinase"/>
</dbReference>
<dbReference type="Pfam" id="PF12867">
    <property type="entry name" value="DinB_2"/>
    <property type="match status" value="1"/>
</dbReference>
<dbReference type="Pfam" id="PF03781">
    <property type="entry name" value="FGE-sulfatase"/>
    <property type="match status" value="2"/>
</dbReference>
<dbReference type="PANTHER" id="PTHR23150">
    <property type="entry name" value="SULFATASE MODIFYING FACTOR 1, 2"/>
    <property type="match status" value="1"/>
</dbReference>
<dbReference type="InterPro" id="IPR005532">
    <property type="entry name" value="SUMF_dom"/>
</dbReference>
<comment type="pathway">
    <text evidence="3">Amino-acid biosynthesis; ergothioneine biosynthesis.</text>
</comment>
<keyword evidence="2" id="KW-0408">Iron</keyword>
<dbReference type="EMBL" id="CABN01000064">
    <property type="protein sequence ID" value="CBH99891.1"/>
    <property type="molecule type" value="Genomic_DNA"/>
</dbReference>
<dbReference type="SUPFAM" id="SSF109854">
    <property type="entry name" value="DinB/YfiT-like putative metalloenzymes"/>
    <property type="match status" value="1"/>
</dbReference>
<dbReference type="InterPro" id="IPR017806">
    <property type="entry name" value="EgtB"/>
</dbReference>
<feature type="domain" description="Sulfatase-modifying factor enzyme-like" evidence="4">
    <location>
        <begin position="339"/>
        <end position="416"/>
    </location>
</feature>
<evidence type="ECO:0000256" key="2">
    <source>
        <dbReference type="ARBA" id="ARBA00023004"/>
    </source>
</evidence>
<evidence type="ECO:0000259" key="5">
    <source>
        <dbReference type="Pfam" id="PF12867"/>
    </source>
</evidence>
<evidence type="ECO:0000256" key="3">
    <source>
        <dbReference type="ARBA" id="ARBA00037882"/>
    </source>
</evidence>
<sequence>MTEAEIYGGGLGQRFMHVRKRSVALCAPLSAEDMMVQSLPEASPVKWHLAHTTWFFESFVLRPFFNGYRVFEESFSWLFNSYYQSFSNFPDKRLRASFSRPSHSDVMRYREHVDEAVQRLLASETAHTTVAERIELGLHHEEQHQELILTDILHAFATNPLRPVYVPEPLPEAEQIAAPLWFVEFSGGLKEIGAESGFSFDNERPRHRVWLEPYRLASRLTTVAEYADFIADGGYRRAELWLSAGWDKAQSKGWQAPLYWRQQDGEWHIFTLRDEMRLPQIAATPVAHVSYYEADAFARWAGKRLATEAEWETAAAPLAAQGNLLESGRLRTAVAGSDGLAQMFGDCWQWTASAYLPYPGFKPLEGALGEYNGKFMSGQMILRGGSCATPVEHIRASYRNFFAPETRWQFAGIRLAETIL</sequence>
<protein>
    <recommendedName>
        <fullName evidence="7">Iron(II)-dependent oxidoreductase EgtB</fullName>
    </recommendedName>
</protein>